<feature type="region of interest" description="Disordered" evidence="1">
    <location>
        <begin position="25"/>
        <end position="61"/>
    </location>
</feature>
<proteinExistence type="predicted"/>
<feature type="region of interest" description="Disordered" evidence="1">
    <location>
        <begin position="138"/>
        <end position="211"/>
    </location>
</feature>
<feature type="compositionally biased region" description="Gly residues" evidence="1">
    <location>
        <begin position="179"/>
        <end position="192"/>
    </location>
</feature>
<dbReference type="AlphaFoldDB" id="A0AAD7AQ42"/>
<feature type="compositionally biased region" description="Polar residues" evidence="1">
    <location>
        <begin position="199"/>
        <end position="211"/>
    </location>
</feature>
<dbReference type="Proteomes" id="UP001218218">
    <property type="component" value="Unassembled WGS sequence"/>
</dbReference>
<feature type="region of interest" description="Disordered" evidence="1">
    <location>
        <begin position="74"/>
        <end position="105"/>
    </location>
</feature>
<reference evidence="2" key="1">
    <citation type="submission" date="2023-03" db="EMBL/GenBank/DDBJ databases">
        <title>Massive genome expansion in bonnet fungi (Mycena s.s.) driven by repeated elements and novel gene families across ecological guilds.</title>
        <authorList>
            <consortium name="Lawrence Berkeley National Laboratory"/>
            <person name="Harder C.B."/>
            <person name="Miyauchi S."/>
            <person name="Viragh M."/>
            <person name="Kuo A."/>
            <person name="Thoen E."/>
            <person name="Andreopoulos B."/>
            <person name="Lu D."/>
            <person name="Skrede I."/>
            <person name="Drula E."/>
            <person name="Henrissat B."/>
            <person name="Morin E."/>
            <person name="Kohler A."/>
            <person name="Barry K."/>
            <person name="LaButti K."/>
            <person name="Morin E."/>
            <person name="Salamov A."/>
            <person name="Lipzen A."/>
            <person name="Mereny Z."/>
            <person name="Hegedus B."/>
            <person name="Baldrian P."/>
            <person name="Stursova M."/>
            <person name="Weitz H."/>
            <person name="Taylor A."/>
            <person name="Grigoriev I.V."/>
            <person name="Nagy L.G."/>
            <person name="Martin F."/>
            <person name="Kauserud H."/>
        </authorList>
    </citation>
    <scope>NUCLEOTIDE SEQUENCE</scope>
    <source>
        <strain evidence="2">CBHHK002</strain>
    </source>
</reference>
<organism evidence="2 3">
    <name type="scientific">Mycena albidolilacea</name>
    <dbReference type="NCBI Taxonomy" id="1033008"/>
    <lineage>
        <taxon>Eukaryota</taxon>
        <taxon>Fungi</taxon>
        <taxon>Dikarya</taxon>
        <taxon>Basidiomycota</taxon>
        <taxon>Agaricomycotina</taxon>
        <taxon>Agaricomycetes</taxon>
        <taxon>Agaricomycetidae</taxon>
        <taxon>Agaricales</taxon>
        <taxon>Marasmiineae</taxon>
        <taxon>Mycenaceae</taxon>
        <taxon>Mycena</taxon>
    </lineage>
</organism>
<feature type="region of interest" description="Disordered" evidence="1">
    <location>
        <begin position="242"/>
        <end position="278"/>
    </location>
</feature>
<evidence type="ECO:0000256" key="1">
    <source>
        <dbReference type="SAM" id="MobiDB-lite"/>
    </source>
</evidence>
<evidence type="ECO:0000313" key="2">
    <source>
        <dbReference type="EMBL" id="KAJ7364902.1"/>
    </source>
</evidence>
<gene>
    <name evidence="2" type="ORF">DFH08DRAFT_279224</name>
</gene>
<feature type="compositionally biased region" description="Basic and acidic residues" evidence="1">
    <location>
        <begin position="247"/>
        <end position="258"/>
    </location>
</feature>
<feature type="compositionally biased region" description="Polar residues" evidence="1">
    <location>
        <begin position="25"/>
        <end position="54"/>
    </location>
</feature>
<comment type="caution">
    <text evidence="2">The sequence shown here is derived from an EMBL/GenBank/DDBJ whole genome shotgun (WGS) entry which is preliminary data.</text>
</comment>
<keyword evidence="3" id="KW-1185">Reference proteome</keyword>
<name>A0AAD7AQ42_9AGAR</name>
<protein>
    <submittedName>
        <fullName evidence="2">Uncharacterized protein</fullName>
    </submittedName>
</protein>
<evidence type="ECO:0000313" key="3">
    <source>
        <dbReference type="Proteomes" id="UP001218218"/>
    </source>
</evidence>
<accession>A0AAD7AQ42</accession>
<dbReference type="EMBL" id="JARIHO010000003">
    <property type="protein sequence ID" value="KAJ7364902.1"/>
    <property type="molecule type" value="Genomic_DNA"/>
</dbReference>
<sequence length="278" mass="27407">MKQSTGPISTSLRLPCNTLLPITMSDSYNQGSNPQASNNRADQFDGSNAGLQKSTHVESSHAAERGFNDYHQVTQIGRGGLGSNNQDGFGTSARAGGDLGGTSAMDHGAGNSGGFDAGSAAAGSGTYGTSGGNFGASSGMDHNSGPGIGGGFDVGSGADPAARGDFGGTSAMDHNSGPGNSGGFDVGSGAASGGYPADHTTSSSNEYAGTSNDYGAAPENYGGKPSVGDKIKGGAEKIVGKVTKNPELVERGQQRKEGAFANNAGAGGYGESTGQNYQ</sequence>